<sequence length="477" mass="52131">MAAPLSLLDLPSDVLLSIIDILDAFSLARLTCVCKPLKALVDDFGWSYYLKSNVRPSYGLGKHRELLSSRARAKYDALVDHSWQRAHSFVARPLLRQWRGKLQPVMTVSEHRIVIGAGRSLYFYTFTSTPAVKLEAQINLENPHQHGRDITSLAILDDDGTNVELIAGFENGDIQGLDYVHKTVCPFQPPIDSLHQGVAVKSIKNMDDMLLSLSAGGDVAITNLTTADSSCIQLERKSWTSYLSLRSSTPFAAFGTTAISHALDIHYMYEDGLSPVASLTLGSSIQNARQAAVYAIASAPPAAPWGASPEIVVSGWYDGRVRCYDLRARTRTLSNDGHSTMLTPVMTVADPLRCEPIYSISSGGGSASHIAAGTARHSVVSFWDIRNPSRGWSVHAPGNDFSPVYDVVLESSRCYGVTQSRAFVLDYGPNVTQDAYPHVPVNNARDGLTPAGHGFYVTQYKHWSQKISGDLANDLLY</sequence>
<reference evidence="2 3" key="1">
    <citation type="journal article" date="2015" name="Fungal Genet. Biol.">
        <title>Evolution of novel wood decay mechanisms in Agaricales revealed by the genome sequences of Fistulina hepatica and Cylindrobasidium torrendii.</title>
        <authorList>
            <person name="Floudas D."/>
            <person name="Held B.W."/>
            <person name="Riley R."/>
            <person name="Nagy L.G."/>
            <person name="Koehler G."/>
            <person name="Ransdell A.S."/>
            <person name="Younus H."/>
            <person name="Chow J."/>
            <person name="Chiniquy J."/>
            <person name="Lipzen A."/>
            <person name="Tritt A."/>
            <person name="Sun H."/>
            <person name="Haridas S."/>
            <person name="LaButti K."/>
            <person name="Ohm R.A."/>
            <person name="Kues U."/>
            <person name="Blanchette R.A."/>
            <person name="Grigoriev I.V."/>
            <person name="Minto R.E."/>
            <person name="Hibbett D.S."/>
        </authorList>
    </citation>
    <scope>NUCLEOTIDE SEQUENCE [LARGE SCALE GENOMIC DNA]</scope>
    <source>
        <strain evidence="2 3">FP15055 ss-10</strain>
    </source>
</reference>
<dbReference type="Proteomes" id="UP000054007">
    <property type="component" value="Unassembled WGS sequence"/>
</dbReference>
<keyword evidence="3" id="KW-1185">Reference proteome</keyword>
<dbReference type="InterPro" id="IPR015943">
    <property type="entry name" value="WD40/YVTN_repeat-like_dom_sf"/>
</dbReference>
<evidence type="ECO:0000313" key="2">
    <source>
        <dbReference type="EMBL" id="KIY71674.1"/>
    </source>
</evidence>
<dbReference type="EMBL" id="KN880451">
    <property type="protein sequence ID" value="KIY71674.1"/>
    <property type="molecule type" value="Genomic_DNA"/>
</dbReference>
<dbReference type="SUPFAM" id="SSF81383">
    <property type="entry name" value="F-box domain"/>
    <property type="match status" value="1"/>
</dbReference>
<dbReference type="PANTHER" id="PTHR14381">
    <property type="entry name" value="DACTYLIN"/>
    <property type="match status" value="1"/>
</dbReference>
<dbReference type="InterPro" id="IPR001810">
    <property type="entry name" value="F-box_dom"/>
</dbReference>
<dbReference type="PROSITE" id="PS50181">
    <property type="entry name" value="FBOX"/>
    <property type="match status" value="1"/>
</dbReference>
<feature type="domain" description="F-box" evidence="1">
    <location>
        <begin position="4"/>
        <end position="52"/>
    </location>
</feature>
<name>A0A0D7BND9_9AGAR</name>
<dbReference type="InterPro" id="IPR052301">
    <property type="entry name" value="SCF_F-box/WD-repeat"/>
</dbReference>
<dbReference type="InterPro" id="IPR036047">
    <property type="entry name" value="F-box-like_dom_sf"/>
</dbReference>
<dbReference type="Gene3D" id="2.130.10.10">
    <property type="entry name" value="YVTN repeat-like/Quinoprotein amine dehydrogenase"/>
    <property type="match status" value="1"/>
</dbReference>
<gene>
    <name evidence="2" type="ORF">CYLTODRAFT_389834</name>
</gene>
<dbReference type="GO" id="GO:0019005">
    <property type="term" value="C:SCF ubiquitin ligase complex"/>
    <property type="evidence" value="ECO:0007669"/>
    <property type="project" value="TreeGrafter"/>
</dbReference>
<evidence type="ECO:0000313" key="3">
    <source>
        <dbReference type="Proteomes" id="UP000054007"/>
    </source>
</evidence>
<dbReference type="InterPro" id="IPR036322">
    <property type="entry name" value="WD40_repeat_dom_sf"/>
</dbReference>
<evidence type="ECO:0000259" key="1">
    <source>
        <dbReference type="PROSITE" id="PS50181"/>
    </source>
</evidence>
<organism evidence="2 3">
    <name type="scientific">Cylindrobasidium torrendii FP15055 ss-10</name>
    <dbReference type="NCBI Taxonomy" id="1314674"/>
    <lineage>
        <taxon>Eukaryota</taxon>
        <taxon>Fungi</taxon>
        <taxon>Dikarya</taxon>
        <taxon>Basidiomycota</taxon>
        <taxon>Agaricomycotina</taxon>
        <taxon>Agaricomycetes</taxon>
        <taxon>Agaricomycetidae</taxon>
        <taxon>Agaricales</taxon>
        <taxon>Marasmiineae</taxon>
        <taxon>Physalacriaceae</taxon>
        <taxon>Cylindrobasidium</taxon>
    </lineage>
</organism>
<protein>
    <recommendedName>
        <fullName evidence="1">F-box domain-containing protein</fullName>
    </recommendedName>
</protein>
<dbReference type="OrthoDB" id="1259151at2759"/>
<dbReference type="GO" id="GO:0031146">
    <property type="term" value="P:SCF-dependent proteasomal ubiquitin-dependent protein catabolic process"/>
    <property type="evidence" value="ECO:0007669"/>
    <property type="project" value="TreeGrafter"/>
</dbReference>
<accession>A0A0D7BND9</accession>
<dbReference type="PANTHER" id="PTHR14381:SF1">
    <property type="entry name" value="F-BOX_WD REPEAT-CONTAINING PROTEIN 4"/>
    <property type="match status" value="1"/>
</dbReference>
<dbReference type="SUPFAM" id="SSF50978">
    <property type="entry name" value="WD40 repeat-like"/>
    <property type="match status" value="1"/>
</dbReference>
<proteinExistence type="predicted"/>
<dbReference type="Pfam" id="PF00646">
    <property type="entry name" value="F-box"/>
    <property type="match status" value="1"/>
</dbReference>
<dbReference type="AlphaFoldDB" id="A0A0D7BND9"/>